<evidence type="ECO:0000313" key="1">
    <source>
        <dbReference type="EMBL" id="QDU57525.1"/>
    </source>
</evidence>
<reference evidence="1 2" key="1">
    <citation type="submission" date="2019-02" db="EMBL/GenBank/DDBJ databases">
        <title>Deep-cultivation of Planctomycetes and their phenomic and genomic characterization uncovers novel biology.</title>
        <authorList>
            <person name="Wiegand S."/>
            <person name="Jogler M."/>
            <person name="Boedeker C."/>
            <person name="Pinto D."/>
            <person name="Vollmers J."/>
            <person name="Rivas-Marin E."/>
            <person name="Kohn T."/>
            <person name="Peeters S.H."/>
            <person name="Heuer A."/>
            <person name="Rast P."/>
            <person name="Oberbeckmann S."/>
            <person name="Bunk B."/>
            <person name="Jeske O."/>
            <person name="Meyerdierks A."/>
            <person name="Storesund J.E."/>
            <person name="Kallscheuer N."/>
            <person name="Luecker S."/>
            <person name="Lage O.M."/>
            <person name="Pohl T."/>
            <person name="Merkel B.J."/>
            <person name="Hornburger P."/>
            <person name="Mueller R.-W."/>
            <person name="Bruemmer F."/>
            <person name="Labrenz M."/>
            <person name="Spormann A.M."/>
            <person name="Op den Camp H."/>
            <person name="Overmann J."/>
            <person name="Amann R."/>
            <person name="Jetten M.S.M."/>
            <person name="Mascher T."/>
            <person name="Medema M.H."/>
            <person name="Devos D.P."/>
            <person name="Kaster A.-K."/>
            <person name="Ovreas L."/>
            <person name="Rohde M."/>
            <person name="Galperin M.Y."/>
            <person name="Jogler C."/>
        </authorList>
    </citation>
    <scope>NUCLEOTIDE SEQUENCE [LARGE SCALE GENOMIC DNA]</scope>
    <source>
        <strain evidence="1 2">Pan181</strain>
    </source>
</reference>
<dbReference type="AlphaFoldDB" id="A0A518AS30"/>
<dbReference type="EMBL" id="CP036278">
    <property type="protein sequence ID" value="QDU57525.1"/>
    <property type="molecule type" value="Genomic_DNA"/>
</dbReference>
<dbReference type="Proteomes" id="UP000315750">
    <property type="component" value="Chromosome"/>
</dbReference>
<protein>
    <submittedName>
        <fullName evidence="1">Uncharacterized protein</fullName>
    </submittedName>
</protein>
<organism evidence="1 2">
    <name type="scientific">Aeoliella mucimassa</name>
    <dbReference type="NCBI Taxonomy" id="2527972"/>
    <lineage>
        <taxon>Bacteria</taxon>
        <taxon>Pseudomonadati</taxon>
        <taxon>Planctomycetota</taxon>
        <taxon>Planctomycetia</taxon>
        <taxon>Pirellulales</taxon>
        <taxon>Lacipirellulaceae</taxon>
        <taxon>Aeoliella</taxon>
    </lineage>
</organism>
<dbReference type="KEGG" id="amuc:Pan181_37430"/>
<proteinExistence type="predicted"/>
<keyword evidence="2" id="KW-1185">Reference proteome</keyword>
<sequence length="164" mass="18606">MGTIAIENKQANCEVVDLFDSEMAQYAAELRREEQRSRLMRRAEEVAEMLDRLDGKLSVDREQAVAMLAEYSGLLDLVVEDIRSIRDIDETFGAESRRMPKIARLALQLERGIAYLQGIFSVVSSGEVLPVYNWKLVHRDVQEVLGTSLELIRLPELVAERQAA</sequence>
<name>A0A518AS30_9BACT</name>
<evidence type="ECO:0000313" key="2">
    <source>
        <dbReference type="Proteomes" id="UP000315750"/>
    </source>
</evidence>
<gene>
    <name evidence="1" type="ORF">Pan181_37430</name>
</gene>
<accession>A0A518AS30</accession>
<dbReference type="RefSeq" id="WP_145248753.1">
    <property type="nucleotide sequence ID" value="NZ_CP036278.1"/>
</dbReference>